<dbReference type="InterPro" id="IPR001584">
    <property type="entry name" value="Integrase_cat-core"/>
</dbReference>
<accession>A0A859QUZ7</accession>
<keyword evidence="3" id="KW-1185">Reference proteome</keyword>
<evidence type="ECO:0000313" key="3">
    <source>
        <dbReference type="Proteomes" id="UP000510721"/>
    </source>
</evidence>
<dbReference type="EMBL" id="CP041238">
    <property type="protein sequence ID" value="QLL63349.1"/>
    <property type="molecule type" value="Genomic_DNA"/>
</dbReference>
<evidence type="ECO:0000259" key="1">
    <source>
        <dbReference type="Pfam" id="PF13333"/>
    </source>
</evidence>
<feature type="domain" description="Integrase catalytic" evidence="1">
    <location>
        <begin position="72"/>
        <end position="115"/>
    </location>
</feature>
<proteinExistence type="predicted"/>
<dbReference type="AlphaFoldDB" id="A0A859QUZ7"/>
<sequence length="117" mass="13075">MILIYWRAPASGAAIQRTGLACLRDTVQWESPLSSCGCLCACFTRVPSLRARDARTTVSTPPSLLAQIQVLHSHRIDSIQTLQDGINDCIHQYNHQRAWLKLKGLSPVQYRTQSLIS</sequence>
<dbReference type="Pfam" id="PF13333">
    <property type="entry name" value="rve_2"/>
    <property type="match status" value="1"/>
</dbReference>
<protein>
    <submittedName>
        <fullName evidence="2">IS3 family transposase</fullName>
    </submittedName>
</protein>
<organism evidence="2 3">
    <name type="scientific">Sinorhizobium mexicanum</name>
    <dbReference type="NCBI Taxonomy" id="375549"/>
    <lineage>
        <taxon>Bacteria</taxon>
        <taxon>Pseudomonadati</taxon>
        <taxon>Pseudomonadota</taxon>
        <taxon>Alphaproteobacteria</taxon>
        <taxon>Hyphomicrobiales</taxon>
        <taxon>Rhizobiaceae</taxon>
        <taxon>Sinorhizobium/Ensifer group</taxon>
        <taxon>Sinorhizobium</taxon>
    </lineage>
</organism>
<dbReference type="RefSeq" id="WP_180939235.1">
    <property type="nucleotide sequence ID" value="NZ_CP041238.1"/>
</dbReference>
<dbReference type="GO" id="GO:0015074">
    <property type="term" value="P:DNA integration"/>
    <property type="evidence" value="ECO:0007669"/>
    <property type="project" value="InterPro"/>
</dbReference>
<evidence type="ECO:0000313" key="2">
    <source>
        <dbReference type="EMBL" id="QLL63349.1"/>
    </source>
</evidence>
<dbReference type="Proteomes" id="UP000510721">
    <property type="component" value="Chromosome"/>
</dbReference>
<reference evidence="2 3" key="1">
    <citation type="submission" date="2019-06" db="EMBL/GenBank/DDBJ databases">
        <title>Complete genome sequence of Ensifer mexicanus ITTG R7 isolated from nodules of Acacia angustissima (Mill.) Kuntze.</title>
        <authorList>
            <person name="Rincon-Rosales R."/>
            <person name="Rogel M.A."/>
            <person name="Guerrero G."/>
            <person name="Rincon-Molina C.I."/>
            <person name="Lopez-Lopez A."/>
            <person name="Martinez-Romero E."/>
        </authorList>
    </citation>
    <scope>NUCLEOTIDE SEQUENCE [LARGE SCALE GENOMIC DNA]</scope>
    <source>
        <strain evidence="2 3">ITTG R7</strain>
    </source>
</reference>
<dbReference type="KEGG" id="emx:FKV68_18805"/>
<gene>
    <name evidence="2" type="ORF">FKV68_18805</name>
</gene>
<name>A0A859QUZ7_9HYPH</name>